<reference evidence="1 2" key="1">
    <citation type="journal article" date="2020" name="Int. J. Syst. Evol. Microbiol.">
        <title>Reclassification of Streptomyces castelarensis and Streptomyces sporoclivatus as later heterotypic synonyms of Streptomyces antimycoticus.</title>
        <authorList>
            <person name="Komaki H."/>
            <person name="Tamura T."/>
        </authorList>
    </citation>
    <scope>NUCLEOTIDE SEQUENCE [LARGE SCALE GENOMIC DNA]</scope>
    <source>
        <strain evidence="1 2">NBRC 100767</strain>
    </source>
</reference>
<protein>
    <recommendedName>
        <fullName evidence="3">DUF2461 domain-containing protein</fullName>
    </recommendedName>
</protein>
<dbReference type="EMBL" id="AP019620">
    <property type="protein sequence ID" value="BBJ47312.1"/>
    <property type="molecule type" value="Genomic_DNA"/>
</dbReference>
<accession>A0A499V1G9</accession>
<dbReference type="AlphaFoldDB" id="A0A499V1G9"/>
<dbReference type="Proteomes" id="UP000463951">
    <property type="component" value="Chromosome"/>
</dbReference>
<dbReference type="InterPro" id="IPR012808">
    <property type="entry name" value="CHP02453"/>
</dbReference>
<evidence type="ECO:0000313" key="1">
    <source>
        <dbReference type="EMBL" id="BBJ47312.1"/>
    </source>
</evidence>
<gene>
    <name evidence="1" type="ORF">SSPO_100300</name>
</gene>
<sequence>MCGDPPRPEIEIGLRFDLDGLRIQGAWWYPDPGQVDKFRKAVAAEGSGHELSAIIEDLRAKGYDISGDVMKRPPRGYPCDHSRTDLLRHRSLIAAQPLGCDDWLHTPEAVGKVLAAADDLDAMLTWLVRHVSSTA</sequence>
<proteinExistence type="predicted"/>
<evidence type="ECO:0008006" key="3">
    <source>
        <dbReference type="Google" id="ProtNLM"/>
    </source>
</evidence>
<dbReference type="Pfam" id="PF09365">
    <property type="entry name" value="DUF2461"/>
    <property type="match status" value="1"/>
</dbReference>
<name>A0A499V1G9_9ACTN</name>
<organism evidence="1 2">
    <name type="scientific">Streptomyces antimycoticus</name>
    <dbReference type="NCBI Taxonomy" id="68175"/>
    <lineage>
        <taxon>Bacteria</taxon>
        <taxon>Bacillati</taxon>
        <taxon>Actinomycetota</taxon>
        <taxon>Actinomycetes</taxon>
        <taxon>Kitasatosporales</taxon>
        <taxon>Streptomycetaceae</taxon>
        <taxon>Streptomyces</taxon>
        <taxon>Streptomyces violaceusniger group</taxon>
    </lineage>
</organism>
<evidence type="ECO:0000313" key="2">
    <source>
        <dbReference type="Proteomes" id="UP000463951"/>
    </source>
</evidence>